<keyword evidence="11" id="KW-0407">Ion channel</keyword>
<evidence type="ECO:0000256" key="3">
    <source>
        <dbReference type="ARBA" id="ARBA00022475"/>
    </source>
</evidence>
<organism evidence="13 14">
    <name type="scientific">Aedes aegypti</name>
    <name type="common">Yellowfever mosquito</name>
    <name type="synonym">Culex aegypti</name>
    <dbReference type="NCBI Taxonomy" id="7159"/>
    <lineage>
        <taxon>Eukaryota</taxon>
        <taxon>Metazoa</taxon>
        <taxon>Ecdysozoa</taxon>
        <taxon>Arthropoda</taxon>
        <taxon>Hexapoda</taxon>
        <taxon>Insecta</taxon>
        <taxon>Pterygota</taxon>
        <taxon>Neoptera</taxon>
        <taxon>Endopterygota</taxon>
        <taxon>Diptera</taxon>
        <taxon>Nematocera</taxon>
        <taxon>Culicoidea</taxon>
        <taxon>Culicidae</taxon>
        <taxon>Culicinae</taxon>
        <taxon>Aedini</taxon>
        <taxon>Aedes</taxon>
        <taxon>Stegomyia</taxon>
    </lineage>
</organism>
<evidence type="ECO:0000313" key="13">
    <source>
        <dbReference type="EnsemblMetazoa" id="AAEL027230-PA"/>
    </source>
</evidence>
<dbReference type="Gene3D" id="3.40.190.10">
    <property type="entry name" value="Periplasmic binding protein-like II"/>
    <property type="match status" value="1"/>
</dbReference>
<comment type="subcellular location">
    <subcellularLocation>
        <location evidence="1">Cell membrane</location>
        <topology evidence="1">Multi-pass membrane protein</topology>
    </subcellularLocation>
</comment>
<dbReference type="PANTHER" id="PTHR42643">
    <property type="entry name" value="IONOTROPIC RECEPTOR 20A-RELATED"/>
    <property type="match status" value="1"/>
</dbReference>
<evidence type="ECO:0000256" key="8">
    <source>
        <dbReference type="ARBA" id="ARBA00023170"/>
    </source>
</evidence>
<dbReference type="GO" id="GO:0015276">
    <property type="term" value="F:ligand-gated monoatomic ion channel activity"/>
    <property type="evidence" value="ECO:0007669"/>
    <property type="project" value="InterPro"/>
</dbReference>
<dbReference type="PANTHER" id="PTHR42643:SF30">
    <property type="entry name" value="IONOTROPIC RECEPTOR 40A-RELATED"/>
    <property type="match status" value="1"/>
</dbReference>
<evidence type="ECO:0000313" key="14">
    <source>
        <dbReference type="Proteomes" id="UP000008820"/>
    </source>
</evidence>
<name>A0A6I8U572_AEDAE</name>
<dbReference type="GO" id="GO:0005886">
    <property type="term" value="C:plasma membrane"/>
    <property type="evidence" value="ECO:0007669"/>
    <property type="project" value="UniProtKB-SubCell"/>
</dbReference>
<keyword evidence="7" id="KW-0472">Membrane</keyword>
<keyword evidence="10" id="KW-1071">Ligand-gated ion channel</keyword>
<keyword evidence="3" id="KW-1003">Cell membrane</keyword>
<evidence type="ECO:0000256" key="1">
    <source>
        <dbReference type="ARBA" id="ARBA00004651"/>
    </source>
</evidence>
<evidence type="ECO:0000256" key="9">
    <source>
        <dbReference type="ARBA" id="ARBA00023180"/>
    </source>
</evidence>
<keyword evidence="6" id="KW-0406">Ion transport</keyword>
<evidence type="ECO:0000256" key="4">
    <source>
        <dbReference type="ARBA" id="ARBA00022692"/>
    </source>
</evidence>
<evidence type="ECO:0000256" key="6">
    <source>
        <dbReference type="ARBA" id="ARBA00023065"/>
    </source>
</evidence>
<feature type="domain" description="Ionotropic glutamate receptor L-glutamate and glycine-binding" evidence="12">
    <location>
        <begin position="210"/>
        <end position="270"/>
    </location>
</feature>
<keyword evidence="8" id="KW-0675">Receptor</keyword>
<accession>A0A6I8U572</accession>
<proteinExistence type="predicted"/>
<dbReference type="AlphaFoldDB" id="A0A6I8U572"/>
<dbReference type="Proteomes" id="UP000008820">
    <property type="component" value="Chromosome 3"/>
</dbReference>
<evidence type="ECO:0000259" key="12">
    <source>
        <dbReference type="SMART" id="SM00918"/>
    </source>
</evidence>
<evidence type="ECO:0000256" key="10">
    <source>
        <dbReference type="ARBA" id="ARBA00023286"/>
    </source>
</evidence>
<dbReference type="InterPro" id="IPR019594">
    <property type="entry name" value="Glu/Gly-bd"/>
</dbReference>
<keyword evidence="9" id="KW-0325">Glycoprotein</keyword>
<evidence type="ECO:0000256" key="5">
    <source>
        <dbReference type="ARBA" id="ARBA00022989"/>
    </source>
</evidence>
<keyword evidence="5" id="KW-1133">Transmembrane helix</keyword>
<dbReference type="EnsemblMetazoa" id="AAEL027230-RA">
    <property type="protein sequence ID" value="AAEL027230-PA"/>
    <property type="gene ID" value="AAEL027230"/>
</dbReference>
<keyword evidence="14" id="KW-1185">Reference proteome</keyword>
<evidence type="ECO:0000256" key="11">
    <source>
        <dbReference type="ARBA" id="ARBA00023303"/>
    </source>
</evidence>
<keyword evidence="2" id="KW-0813">Transport</keyword>
<evidence type="ECO:0000256" key="2">
    <source>
        <dbReference type="ARBA" id="ARBA00022448"/>
    </source>
</evidence>
<dbReference type="InParanoid" id="A0A6I8U572"/>
<keyword evidence="4" id="KW-0812">Transmembrane</keyword>
<gene>
    <name evidence="13" type="primary">110679295</name>
</gene>
<evidence type="ECO:0000256" key="7">
    <source>
        <dbReference type="ARBA" id="ARBA00023136"/>
    </source>
</evidence>
<dbReference type="Pfam" id="PF10613">
    <property type="entry name" value="Lig_chan-Glu_bd"/>
    <property type="match status" value="1"/>
</dbReference>
<reference evidence="13 14" key="1">
    <citation type="submission" date="2017-06" db="EMBL/GenBank/DDBJ databases">
        <title>Aedes aegypti genome working group (AGWG) sequencing and assembly.</title>
        <authorList>
            <consortium name="Aedes aegypti Genome Working Group (AGWG)"/>
            <person name="Matthews B.J."/>
        </authorList>
    </citation>
    <scope>NUCLEOTIDE SEQUENCE [LARGE SCALE GENOMIC DNA]</scope>
    <source>
        <strain evidence="13 14">LVP_AGWG</strain>
    </source>
</reference>
<dbReference type="SUPFAM" id="SSF53850">
    <property type="entry name" value="Periplasmic binding protein-like II"/>
    <property type="match status" value="1"/>
</dbReference>
<dbReference type="OrthoDB" id="7725497at2759"/>
<protein>
    <recommendedName>
        <fullName evidence="12">Ionotropic glutamate receptor L-glutamate and glycine-binding domain-containing protein</fullName>
    </recommendedName>
</protein>
<dbReference type="SMART" id="SM00918">
    <property type="entry name" value="Lig_chan-Glu_bd"/>
    <property type="match status" value="1"/>
</dbReference>
<reference evidence="13" key="2">
    <citation type="submission" date="2020-05" db="UniProtKB">
        <authorList>
            <consortium name="EnsemblMetazoa"/>
        </authorList>
    </citation>
    <scope>IDENTIFICATION</scope>
    <source>
        <strain evidence="13">LVP_AGWG</strain>
    </source>
</reference>
<dbReference type="InterPro" id="IPR052192">
    <property type="entry name" value="Insect_Ionotropic_Sensory_Rcpt"/>
</dbReference>
<sequence>MKVWNVAVVIAMIVPYSLSTRLGLDNNVRNFSLVSRTISELLSDAAYRTIHFLKFNNDVSDLLMSNIVFDYNGPVEIYTGNYGKADAAVMIANSNSLESILTDVLKEISFLILTVNVFNQMEILPIIISKLRTTKIDRITVVSFDSEGAVVNISTLFRHKTNNCENSNMHTTTSQTLQDSESHVKKVSAERSKTDFQGCVMDVGVVLMAPFTIIEQNGHDLQYSGIEVEMIRVLGEHFNFKIRFVHPPNGTKWGNLHKNGSTGLMAMLQRGRVDFAIGSIARTLTRNTLLKGGVGNFYDQIIFGVPPGIPYTPLKQLARPVTTNGWIFIIVTCIAVSILFSIDIDRYLCVINLEKCKTSFTDVWSILLGGVMNNPPTEVFGRYLLTGWLWATLVYRTAYQAILFGHLRRGVEFKPILTLEDTFEAGVQYYMYNIAQRFFVRNPRILMRSVIVEDNASLQNILADIAENKLMAAFPLPRSIIDYFNNQRLFKPKIHISRYVIESFESAIHYPIDSFLAALFDDMVLRIRAVGLHEYWTRQHRQTIVDNSVQHKELKLQNLLGAFMIHGVLCGFSCIIFLIELNISKADHFLKNK</sequence>